<dbReference type="PANTHER" id="PTHR44313">
    <property type="entry name" value="DNAJ HOMOLOG SUBFAMILY C MEMBER 17"/>
    <property type="match status" value="1"/>
</dbReference>
<dbReference type="SMART" id="SM00271">
    <property type="entry name" value="DnaJ"/>
    <property type="match status" value="1"/>
</dbReference>
<feature type="region of interest" description="Disordered" evidence="6">
    <location>
        <begin position="298"/>
        <end position="326"/>
    </location>
</feature>
<proteinExistence type="predicted"/>
<sequence>MSLACKCLLCLPTPLIGRLQILNRYLHSRGFYVEGNLEIEKSPKCNQFSSKILGVQEDATEKEIVKSYRKQALKCHPDKNPDDPKAAELFHQLAKALEILTDAAARAAYDKAQKAKKAAEARHKELDSKRKKFKEDLESREKAADIRTEADLSLKKNFQAEIERLRKEGSKLLEQEQERLKEEIKEGQTRLEQQEETENSSSVSETPKLKVKWKCKKNDDTNGGYSSEILTDLFNKYGNILNLIMSKKKGGSAILEFSSWTDAENAKELEKGLIDNPLSLSWIQPPPERPQMTSNIHFNSGSQHSEDSFTKTEWPSQMPSATSSARDFESLVLHKLRQAEERKRLIEQMQKEDGEG</sequence>
<feature type="compositionally biased region" description="Polar residues" evidence="6">
    <location>
        <begin position="311"/>
        <end position="325"/>
    </location>
</feature>
<dbReference type="InterPro" id="IPR001623">
    <property type="entry name" value="DnaJ_domain"/>
</dbReference>
<feature type="region of interest" description="Disordered" evidence="6">
    <location>
        <begin position="183"/>
        <end position="206"/>
    </location>
</feature>
<accession>K1Q8J1</accession>
<protein>
    <submittedName>
        <fullName evidence="7">DnaJ-like protein subfamily C member 17</fullName>
    </submittedName>
</protein>
<dbReference type="EMBL" id="JH816701">
    <property type="protein sequence ID" value="EKC25190.1"/>
    <property type="molecule type" value="Genomic_DNA"/>
</dbReference>
<keyword evidence="5" id="KW-0539">Nucleus</keyword>
<reference evidence="7" key="1">
    <citation type="journal article" date="2012" name="Nature">
        <title>The oyster genome reveals stress adaptation and complexity of shell formation.</title>
        <authorList>
            <person name="Zhang G."/>
            <person name="Fang X."/>
            <person name="Guo X."/>
            <person name="Li L."/>
            <person name="Luo R."/>
            <person name="Xu F."/>
            <person name="Yang P."/>
            <person name="Zhang L."/>
            <person name="Wang X."/>
            <person name="Qi H."/>
            <person name="Xiong Z."/>
            <person name="Que H."/>
            <person name="Xie Y."/>
            <person name="Holland P.W."/>
            <person name="Paps J."/>
            <person name="Zhu Y."/>
            <person name="Wu F."/>
            <person name="Chen Y."/>
            <person name="Wang J."/>
            <person name="Peng C."/>
            <person name="Meng J."/>
            <person name="Yang L."/>
            <person name="Liu J."/>
            <person name="Wen B."/>
            <person name="Zhang N."/>
            <person name="Huang Z."/>
            <person name="Zhu Q."/>
            <person name="Feng Y."/>
            <person name="Mount A."/>
            <person name="Hedgecock D."/>
            <person name="Xu Z."/>
            <person name="Liu Y."/>
            <person name="Domazet-Loso T."/>
            <person name="Du Y."/>
            <person name="Sun X."/>
            <person name="Zhang S."/>
            <person name="Liu B."/>
            <person name="Cheng P."/>
            <person name="Jiang X."/>
            <person name="Li J."/>
            <person name="Fan D."/>
            <person name="Wang W."/>
            <person name="Fu W."/>
            <person name="Wang T."/>
            <person name="Wang B."/>
            <person name="Zhang J."/>
            <person name="Peng Z."/>
            <person name="Li Y."/>
            <person name="Li N."/>
            <person name="Wang J."/>
            <person name="Chen M."/>
            <person name="He Y."/>
            <person name="Tan F."/>
            <person name="Song X."/>
            <person name="Zheng Q."/>
            <person name="Huang R."/>
            <person name="Yang H."/>
            <person name="Du X."/>
            <person name="Chen L."/>
            <person name="Yang M."/>
            <person name="Gaffney P.M."/>
            <person name="Wang S."/>
            <person name="Luo L."/>
            <person name="She Z."/>
            <person name="Ming Y."/>
            <person name="Huang W."/>
            <person name="Zhang S."/>
            <person name="Huang B."/>
            <person name="Zhang Y."/>
            <person name="Qu T."/>
            <person name="Ni P."/>
            <person name="Miao G."/>
            <person name="Wang J."/>
            <person name="Wang Q."/>
            <person name="Steinberg C.E."/>
            <person name="Wang H."/>
            <person name="Li N."/>
            <person name="Qian L."/>
            <person name="Zhang G."/>
            <person name="Li Y."/>
            <person name="Yang H."/>
            <person name="Liu X."/>
            <person name="Wang J."/>
            <person name="Yin Y."/>
            <person name="Wang J."/>
        </authorList>
    </citation>
    <scope>NUCLEOTIDE SEQUENCE [LARGE SCALE GENOMIC DNA]</scope>
    <source>
        <strain evidence="7">05x7-T-G4-1.051#20</strain>
    </source>
</reference>
<dbReference type="InterPro" id="IPR052094">
    <property type="entry name" value="Pre-mRNA-splicing_ERAD"/>
</dbReference>
<dbReference type="GO" id="GO:0005681">
    <property type="term" value="C:spliceosomal complex"/>
    <property type="evidence" value="ECO:0007669"/>
    <property type="project" value="TreeGrafter"/>
</dbReference>
<gene>
    <name evidence="7" type="ORF">CGI_10014868</name>
</gene>
<dbReference type="FunCoup" id="K1Q8J1">
    <property type="interactions" value="1320"/>
</dbReference>
<keyword evidence="4" id="KW-0143">Chaperone</keyword>
<evidence type="ECO:0000256" key="1">
    <source>
        <dbReference type="ARBA" id="ARBA00004123"/>
    </source>
</evidence>
<dbReference type="CDD" id="cd12429">
    <property type="entry name" value="RRM_DNAJC17"/>
    <property type="match status" value="1"/>
</dbReference>
<organism evidence="7">
    <name type="scientific">Magallana gigas</name>
    <name type="common">Pacific oyster</name>
    <name type="synonym">Crassostrea gigas</name>
    <dbReference type="NCBI Taxonomy" id="29159"/>
    <lineage>
        <taxon>Eukaryota</taxon>
        <taxon>Metazoa</taxon>
        <taxon>Spiralia</taxon>
        <taxon>Lophotrochozoa</taxon>
        <taxon>Mollusca</taxon>
        <taxon>Bivalvia</taxon>
        <taxon>Autobranchia</taxon>
        <taxon>Pteriomorphia</taxon>
        <taxon>Ostreida</taxon>
        <taxon>Ostreoidea</taxon>
        <taxon>Ostreidae</taxon>
        <taxon>Magallana</taxon>
    </lineage>
</organism>
<dbReference type="PROSITE" id="PS50076">
    <property type="entry name" value="DNAJ_2"/>
    <property type="match status" value="1"/>
</dbReference>
<dbReference type="Gene3D" id="3.30.70.330">
    <property type="match status" value="1"/>
</dbReference>
<dbReference type="SUPFAM" id="SSF46565">
    <property type="entry name" value="Chaperone J-domain"/>
    <property type="match status" value="1"/>
</dbReference>
<dbReference type="GO" id="GO:0000390">
    <property type="term" value="P:spliceosomal complex disassembly"/>
    <property type="evidence" value="ECO:0007669"/>
    <property type="project" value="TreeGrafter"/>
</dbReference>
<evidence type="ECO:0000256" key="6">
    <source>
        <dbReference type="SAM" id="MobiDB-lite"/>
    </source>
</evidence>
<name>K1Q8J1_MAGGI</name>
<evidence type="ECO:0000256" key="2">
    <source>
        <dbReference type="ARBA" id="ARBA00004496"/>
    </source>
</evidence>
<dbReference type="InterPro" id="IPR035979">
    <property type="entry name" value="RBD_domain_sf"/>
</dbReference>
<comment type="subcellular location">
    <subcellularLocation>
        <location evidence="2">Cytoplasm</location>
    </subcellularLocation>
    <subcellularLocation>
        <location evidence="1">Nucleus</location>
    </subcellularLocation>
</comment>
<dbReference type="HOGENOM" id="CLU_045732_1_0_1"/>
<feature type="compositionally biased region" description="Basic and acidic residues" evidence="6">
    <location>
        <begin position="183"/>
        <end position="193"/>
    </location>
</feature>
<evidence type="ECO:0000256" key="3">
    <source>
        <dbReference type="ARBA" id="ARBA00022490"/>
    </source>
</evidence>
<dbReference type="SUPFAM" id="SSF54928">
    <property type="entry name" value="RNA-binding domain, RBD"/>
    <property type="match status" value="1"/>
</dbReference>
<dbReference type="Gene3D" id="1.10.287.110">
    <property type="entry name" value="DnaJ domain"/>
    <property type="match status" value="1"/>
</dbReference>
<dbReference type="CDD" id="cd06257">
    <property type="entry name" value="DnaJ"/>
    <property type="match status" value="1"/>
</dbReference>
<dbReference type="Pfam" id="PF00226">
    <property type="entry name" value="DnaJ"/>
    <property type="match status" value="1"/>
</dbReference>
<evidence type="ECO:0000313" key="7">
    <source>
        <dbReference type="EMBL" id="EKC25190.1"/>
    </source>
</evidence>
<keyword evidence="3" id="KW-0963">Cytoplasm</keyword>
<dbReference type="PANTHER" id="PTHR44313:SF1">
    <property type="entry name" value="DNAJ HOMOLOG SUBFAMILY C MEMBER 17"/>
    <property type="match status" value="1"/>
</dbReference>
<dbReference type="InterPro" id="IPR034254">
    <property type="entry name" value="DNAJC17_RRM"/>
</dbReference>
<evidence type="ECO:0000256" key="5">
    <source>
        <dbReference type="ARBA" id="ARBA00023242"/>
    </source>
</evidence>
<dbReference type="InterPro" id="IPR012677">
    <property type="entry name" value="Nucleotide-bd_a/b_plait_sf"/>
</dbReference>
<dbReference type="AlphaFoldDB" id="K1Q8J1"/>
<feature type="region of interest" description="Disordered" evidence="6">
    <location>
        <begin position="120"/>
        <end position="140"/>
    </location>
</feature>
<dbReference type="PRINTS" id="PR00625">
    <property type="entry name" value="JDOMAIN"/>
</dbReference>
<dbReference type="InterPro" id="IPR036869">
    <property type="entry name" value="J_dom_sf"/>
</dbReference>
<dbReference type="GO" id="GO:0005737">
    <property type="term" value="C:cytoplasm"/>
    <property type="evidence" value="ECO:0007669"/>
    <property type="project" value="UniProtKB-SubCell"/>
</dbReference>
<dbReference type="GO" id="GO:0003676">
    <property type="term" value="F:nucleic acid binding"/>
    <property type="evidence" value="ECO:0007669"/>
    <property type="project" value="InterPro"/>
</dbReference>
<evidence type="ECO:0000256" key="4">
    <source>
        <dbReference type="ARBA" id="ARBA00023186"/>
    </source>
</evidence>
<dbReference type="InParanoid" id="K1Q8J1"/>